<feature type="domain" description="HTH cro/C1-type" evidence="2">
    <location>
        <begin position="27"/>
        <end position="81"/>
    </location>
</feature>
<dbReference type="SUPFAM" id="SSF47413">
    <property type="entry name" value="lambda repressor-like DNA-binding domains"/>
    <property type="match status" value="1"/>
</dbReference>
<dbReference type="AlphaFoldDB" id="A0A3N0EIA8"/>
<dbReference type="Proteomes" id="UP000269198">
    <property type="component" value="Unassembled WGS sequence"/>
</dbReference>
<dbReference type="InterPro" id="IPR001387">
    <property type="entry name" value="Cro/C1-type_HTH"/>
</dbReference>
<protein>
    <submittedName>
        <fullName evidence="3">XRE family transcriptional regulator</fullName>
    </submittedName>
</protein>
<dbReference type="Gene3D" id="1.10.260.40">
    <property type="entry name" value="lambda repressor-like DNA-binding domains"/>
    <property type="match status" value="1"/>
</dbReference>
<dbReference type="InterPro" id="IPR000488">
    <property type="entry name" value="Death_dom"/>
</dbReference>
<dbReference type="PROSITE" id="PS50017">
    <property type="entry name" value="DEATH_DOMAIN"/>
    <property type="match status" value="1"/>
</dbReference>
<dbReference type="InterPro" id="IPR043917">
    <property type="entry name" value="DUF5753"/>
</dbReference>
<organism evidence="3 4">
    <name type="scientific">Halostreptopolyspora alba</name>
    <dbReference type="NCBI Taxonomy" id="2487137"/>
    <lineage>
        <taxon>Bacteria</taxon>
        <taxon>Bacillati</taxon>
        <taxon>Actinomycetota</taxon>
        <taxon>Actinomycetes</taxon>
        <taxon>Streptosporangiales</taxon>
        <taxon>Nocardiopsidaceae</taxon>
        <taxon>Halostreptopolyspora</taxon>
    </lineage>
</organism>
<dbReference type="GO" id="GO:0007165">
    <property type="term" value="P:signal transduction"/>
    <property type="evidence" value="ECO:0007669"/>
    <property type="project" value="InterPro"/>
</dbReference>
<evidence type="ECO:0000313" key="3">
    <source>
        <dbReference type="EMBL" id="RNL87429.1"/>
    </source>
</evidence>
<dbReference type="PROSITE" id="PS50943">
    <property type="entry name" value="HTH_CROC1"/>
    <property type="match status" value="1"/>
</dbReference>
<comment type="caution">
    <text evidence="3">The sequence shown here is derived from an EMBL/GenBank/DDBJ whole genome shotgun (WGS) entry which is preliminary data.</text>
</comment>
<dbReference type="Pfam" id="PF19054">
    <property type="entry name" value="DUF5753"/>
    <property type="match status" value="1"/>
</dbReference>
<dbReference type="GO" id="GO:0003677">
    <property type="term" value="F:DNA binding"/>
    <property type="evidence" value="ECO:0007669"/>
    <property type="project" value="InterPro"/>
</dbReference>
<dbReference type="InterPro" id="IPR010982">
    <property type="entry name" value="Lambda_DNA-bd_dom_sf"/>
</dbReference>
<dbReference type="SMART" id="SM00530">
    <property type="entry name" value="HTH_XRE"/>
    <property type="match status" value="1"/>
</dbReference>
<dbReference type="Pfam" id="PF13560">
    <property type="entry name" value="HTH_31"/>
    <property type="match status" value="1"/>
</dbReference>
<dbReference type="EMBL" id="RJMB01000001">
    <property type="protein sequence ID" value="RNL87429.1"/>
    <property type="molecule type" value="Genomic_DNA"/>
</dbReference>
<accession>A0A3N0EIA8</accession>
<feature type="domain" description="Death" evidence="1">
    <location>
        <begin position="30"/>
        <end position="93"/>
    </location>
</feature>
<keyword evidence="4" id="KW-1185">Reference proteome</keyword>
<reference evidence="3 4" key="1">
    <citation type="submission" date="2018-11" db="EMBL/GenBank/DDBJ databases">
        <title>The genome draft of YIM 96095.</title>
        <authorList>
            <person name="Tang S.-K."/>
            <person name="Chunyu W.-X."/>
            <person name="Feng Y.-Z."/>
        </authorList>
    </citation>
    <scope>NUCLEOTIDE SEQUENCE [LARGE SCALE GENOMIC DNA]</scope>
    <source>
        <strain evidence="3 4">YIM 96095</strain>
    </source>
</reference>
<evidence type="ECO:0000259" key="2">
    <source>
        <dbReference type="PROSITE" id="PS50943"/>
    </source>
</evidence>
<proteinExistence type="predicted"/>
<dbReference type="CDD" id="cd00093">
    <property type="entry name" value="HTH_XRE"/>
    <property type="match status" value="1"/>
</dbReference>
<sequence>MKPVKNKEGFVAKHVPTVRSRRLTSELRRLREEAGLTWPVVAEEMGWSESKLYRIENDKSRVLPRDVKRLLDLYEISDETRRAPLIELARRANEKGWWHQYSETIPTWFQPFIGLEASAASIRVYESELVPGLLQTEGYMRAIASTAPVLAAEEEIERSVEVRLARQRRLTEEQEPLELWMVLNEAVIRRVVGGPDIMREQLDHLAAMAQNHRITLQILPFAKGEHSSMLGAFQVLEFAGEEVPPVVYLEHQTGGLYVEKPEDIRRYTLMYNHLSVKALSEEESLAMVRQAADGMS</sequence>
<evidence type="ECO:0000259" key="1">
    <source>
        <dbReference type="PROSITE" id="PS50017"/>
    </source>
</evidence>
<dbReference type="OrthoDB" id="5177725at2"/>
<gene>
    <name evidence="3" type="ORF">EFW17_01020</name>
</gene>
<evidence type="ECO:0000313" key="4">
    <source>
        <dbReference type="Proteomes" id="UP000269198"/>
    </source>
</evidence>
<name>A0A3N0EIA8_9ACTN</name>